<dbReference type="Proteomes" id="UP001202328">
    <property type="component" value="Unassembled WGS sequence"/>
</dbReference>
<dbReference type="EMBL" id="JAJJMB010003182">
    <property type="protein sequence ID" value="KAI3949132.1"/>
    <property type="molecule type" value="Genomic_DNA"/>
</dbReference>
<evidence type="ECO:0000313" key="1">
    <source>
        <dbReference type="EMBL" id="KAI3949132.1"/>
    </source>
</evidence>
<reference evidence="1" key="1">
    <citation type="submission" date="2022-04" db="EMBL/GenBank/DDBJ databases">
        <title>A functionally conserved STORR gene fusion in Papaver species that diverged 16.8 million years ago.</title>
        <authorList>
            <person name="Catania T."/>
        </authorList>
    </citation>
    <scope>NUCLEOTIDE SEQUENCE</scope>
    <source>
        <strain evidence="1">S-188037</strain>
    </source>
</reference>
<organism evidence="1 2">
    <name type="scientific">Papaver atlanticum</name>
    <dbReference type="NCBI Taxonomy" id="357466"/>
    <lineage>
        <taxon>Eukaryota</taxon>
        <taxon>Viridiplantae</taxon>
        <taxon>Streptophyta</taxon>
        <taxon>Embryophyta</taxon>
        <taxon>Tracheophyta</taxon>
        <taxon>Spermatophyta</taxon>
        <taxon>Magnoliopsida</taxon>
        <taxon>Ranunculales</taxon>
        <taxon>Papaveraceae</taxon>
        <taxon>Papaveroideae</taxon>
        <taxon>Papaver</taxon>
    </lineage>
</organism>
<proteinExistence type="predicted"/>
<sequence length="78" mass="8841">MPIPLAIPSGPTNLVKYRLLSQFLFTRDEILRQFLSKVQVSFARKQRHLQLIKVFDVVVFGGQIGGFAVKCNGSNFEM</sequence>
<keyword evidence="2" id="KW-1185">Reference proteome</keyword>
<name>A0AAD4XS40_9MAGN</name>
<protein>
    <submittedName>
        <fullName evidence="1">Uncharacterized protein</fullName>
    </submittedName>
</protein>
<accession>A0AAD4XS40</accession>
<dbReference type="AlphaFoldDB" id="A0AAD4XS40"/>
<evidence type="ECO:0000313" key="2">
    <source>
        <dbReference type="Proteomes" id="UP001202328"/>
    </source>
</evidence>
<gene>
    <name evidence="1" type="ORF">MKW98_026512</name>
</gene>
<comment type="caution">
    <text evidence="1">The sequence shown here is derived from an EMBL/GenBank/DDBJ whole genome shotgun (WGS) entry which is preliminary data.</text>
</comment>